<feature type="domain" description="NYN" evidence="2">
    <location>
        <begin position="145"/>
        <end position="234"/>
    </location>
</feature>
<sequence length="262" mass="29052">MDETIRAHASGGAQQPWRIPHAQRPVHRCGAHRRATDRSRRPAYQYQDGATFWCYLVATIKVKGSVPFTNAAISASKSWSAEAMQDIRQPDDRHLPGSELAYLDTNRQSDLFSTPLKNQISLPRTLLSEDKLATIGCDPLPDEAVALLIDGENCSPDLVALAIAEAHKFGVVRLRRVYANWTVMNQRGWQMAFQRYALEPVHHERTATGKNATDIALVVDAMDMLYRKSPGSTVSTCLASHPTSTRRSESFQSCPGNQAPLP</sequence>
<dbReference type="CDD" id="cd11297">
    <property type="entry name" value="PIN_LabA-like_N_1"/>
    <property type="match status" value="1"/>
</dbReference>
<feature type="compositionally biased region" description="Polar residues" evidence="1">
    <location>
        <begin position="231"/>
        <end position="256"/>
    </location>
</feature>
<dbReference type="PANTHER" id="PTHR35811:SF1">
    <property type="entry name" value="HTH OST-TYPE DOMAIN-CONTAINING PROTEIN"/>
    <property type="match status" value="1"/>
</dbReference>
<comment type="caution">
    <text evidence="3">The sequence shown here is derived from an EMBL/GenBank/DDBJ whole genome shotgun (WGS) entry which is preliminary data.</text>
</comment>
<dbReference type="Proteomes" id="UP001193081">
    <property type="component" value="Unassembled WGS sequence"/>
</dbReference>
<reference evidence="3 4" key="1">
    <citation type="submission" date="2021-03" db="EMBL/GenBank/DDBJ databases">
        <authorList>
            <person name="Grouzdev D.S."/>
        </authorList>
    </citation>
    <scope>NUCLEOTIDE SEQUENCE [LARGE SCALE GENOMIC DNA]</scope>
    <source>
        <strain evidence="3 4">M50-1</strain>
    </source>
</reference>
<proteinExistence type="predicted"/>
<dbReference type="EMBL" id="SIJK02000061">
    <property type="protein sequence ID" value="MBP1468260.1"/>
    <property type="molecule type" value="Genomic_DNA"/>
</dbReference>
<accession>A0ABS4DFN2</accession>
<evidence type="ECO:0000256" key="1">
    <source>
        <dbReference type="SAM" id="MobiDB-lite"/>
    </source>
</evidence>
<gene>
    <name evidence="3" type="ORF">EYB53_021295</name>
</gene>
<dbReference type="InterPro" id="IPR021139">
    <property type="entry name" value="NYN"/>
</dbReference>
<evidence type="ECO:0000259" key="2">
    <source>
        <dbReference type="Pfam" id="PF01936"/>
    </source>
</evidence>
<keyword evidence="4" id="KW-1185">Reference proteome</keyword>
<evidence type="ECO:0000313" key="4">
    <source>
        <dbReference type="Proteomes" id="UP001193081"/>
    </source>
</evidence>
<protein>
    <submittedName>
        <fullName evidence="3">NYN domain-containing protein</fullName>
    </submittedName>
</protein>
<feature type="region of interest" description="Disordered" evidence="1">
    <location>
        <begin position="231"/>
        <end position="262"/>
    </location>
</feature>
<name>A0ABS4DFN2_9CHLR</name>
<dbReference type="Gene3D" id="3.40.50.1010">
    <property type="entry name" value="5'-nuclease"/>
    <property type="match status" value="1"/>
</dbReference>
<dbReference type="PANTHER" id="PTHR35811">
    <property type="entry name" value="SLR1870 PROTEIN"/>
    <property type="match status" value="1"/>
</dbReference>
<dbReference type="Pfam" id="PF01936">
    <property type="entry name" value="NYN"/>
    <property type="match status" value="1"/>
</dbReference>
<evidence type="ECO:0000313" key="3">
    <source>
        <dbReference type="EMBL" id="MBP1468260.1"/>
    </source>
</evidence>
<organism evidence="3 4">
    <name type="scientific">Candidatus Chloroploca mongolica</name>
    <dbReference type="NCBI Taxonomy" id="2528176"/>
    <lineage>
        <taxon>Bacteria</taxon>
        <taxon>Bacillati</taxon>
        <taxon>Chloroflexota</taxon>
        <taxon>Chloroflexia</taxon>
        <taxon>Chloroflexales</taxon>
        <taxon>Chloroflexineae</taxon>
        <taxon>Oscillochloridaceae</taxon>
        <taxon>Candidatus Chloroploca</taxon>
    </lineage>
</organism>